<feature type="domain" description="C-type lectin" evidence="1">
    <location>
        <begin position="19"/>
        <end position="127"/>
    </location>
</feature>
<dbReference type="Gene3D" id="3.10.100.10">
    <property type="entry name" value="Mannose-Binding Protein A, subunit A"/>
    <property type="match status" value="1"/>
</dbReference>
<dbReference type="PROSITE" id="PS50041">
    <property type="entry name" value="C_TYPE_LECTIN_2"/>
    <property type="match status" value="1"/>
</dbReference>
<dbReference type="InParanoid" id="A0A3Q3E2L9"/>
<dbReference type="SUPFAM" id="SSF56436">
    <property type="entry name" value="C-type lectin-like"/>
    <property type="match status" value="1"/>
</dbReference>
<dbReference type="STRING" id="56723.ENSLBEP00000001183"/>
<dbReference type="Proteomes" id="UP000261660">
    <property type="component" value="Unplaced"/>
</dbReference>
<dbReference type="SMART" id="SM00034">
    <property type="entry name" value="CLECT"/>
    <property type="match status" value="1"/>
</dbReference>
<dbReference type="PANTHER" id="PTHR45784">
    <property type="entry name" value="C-TYPE LECTIN DOMAIN FAMILY 20 MEMBER A-RELATED"/>
    <property type="match status" value="1"/>
</dbReference>
<proteinExistence type="predicted"/>
<accession>A0A3Q3E2L9</accession>
<sequence>MGGCTVTPEVVHIGPADGWRESLQYCKDQQLELISFPDAADHQKQIYEKINQIRDDSLKRVWIGMRRSSLTGEWYWLNKQPVSKTDWANGEPGSAQDGQCAIMRADGSEDFGWSDEECCSDARPVCLGPPTLFPTG</sequence>
<evidence type="ECO:0000313" key="2">
    <source>
        <dbReference type="Ensembl" id="ENSLBEP00000001183.1"/>
    </source>
</evidence>
<dbReference type="InterPro" id="IPR016186">
    <property type="entry name" value="C-type_lectin-like/link_sf"/>
</dbReference>
<name>A0A3Q3E2L9_9LABR</name>
<dbReference type="AlphaFoldDB" id="A0A3Q3E2L9"/>
<protein>
    <recommendedName>
        <fullName evidence="1">C-type lectin domain-containing protein</fullName>
    </recommendedName>
</protein>
<dbReference type="PANTHER" id="PTHR45784:SF3">
    <property type="entry name" value="C-TYPE LECTIN DOMAIN FAMILY 4 MEMBER K-LIKE-RELATED"/>
    <property type="match status" value="1"/>
</dbReference>
<keyword evidence="3" id="KW-1185">Reference proteome</keyword>
<organism evidence="2 3">
    <name type="scientific">Labrus bergylta</name>
    <name type="common">ballan wrasse</name>
    <dbReference type="NCBI Taxonomy" id="56723"/>
    <lineage>
        <taxon>Eukaryota</taxon>
        <taxon>Metazoa</taxon>
        <taxon>Chordata</taxon>
        <taxon>Craniata</taxon>
        <taxon>Vertebrata</taxon>
        <taxon>Euteleostomi</taxon>
        <taxon>Actinopterygii</taxon>
        <taxon>Neopterygii</taxon>
        <taxon>Teleostei</taxon>
        <taxon>Neoteleostei</taxon>
        <taxon>Acanthomorphata</taxon>
        <taxon>Eupercaria</taxon>
        <taxon>Labriformes</taxon>
        <taxon>Labridae</taxon>
        <taxon>Labrus</taxon>
    </lineage>
</organism>
<reference evidence="2" key="2">
    <citation type="submission" date="2025-09" db="UniProtKB">
        <authorList>
            <consortium name="Ensembl"/>
        </authorList>
    </citation>
    <scope>IDENTIFICATION</scope>
</reference>
<dbReference type="InterPro" id="IPR001304">
    <property type="entry name" value="C-type_lectin-like"/>
</dbReference>
<dbReference type="GeneTree" id="ENSGT00940000174712"/>
<evidence type="ECO:0000313" key="3">
    <source>
        <dbReference type="Proteomes" id="UP000261660"/>
    </source>
</evidence>
<dbReference type="InterPro" id="IPR016187">
    <property type="entry name" value="CTDL_fold"/>
</dbReference>
<dbReference type="CDD" id="cd00037">
    <property type="entry name" value="CLECT"/>
    <property type="match status" value="1"/>
</dbReference>
<dbReference type="Ensembl" id="ENSLBET00000001270.1">
    <property type="protein sequence ID" value="ENSLBEP00000001183.1"/>
    <property type="gene ID" value="ENSLBEG00000000933.1"/>
</dbReference>
<reference evidence="2" key="1">
    <citation type="submission" date="2025-08" db="UniProtKB">
        <authorList>
            <consortium name="Ensembl"/>
        </authorList>
    </citation>
    <scope>IDENTIFICATION</scope>
</reference>
<dbReference type="Pfam" id="PF00059">
    <property type="entry name" value="Lectin_C"/>
    <property type="match status" value="1"/>
</dbReference>
<evidence type="ECO:0000259" key="1">
    <source>
        <dbReference type="PROSITE" id="PS50041"/>
    </source>
</evidence>